<evidence type="ECO:0000313" key="3">
    <source>
        <dbReference type="Proteomes" id="UP000719412"/>
    </source>
</evidence>
<feature type="region of interest" description="Disordered" evidence="1">
    <location>
        <begin position="110"/>
        <end position="129"/>
    </location>
</feature>
<protein>
    <submittedName>
        <fullName evidence="2">Uncharacterized protein</fullName>
    </submittedName>
</protein>
<dbReference type="AlphaFoldDB" id="A0A8J6LHK7"/>
<feature type="region of interest" description="Disordered" evidence="1">
    <location>
        <begin position="53"/>
        <end position="82"/>
    </location>
</feature>
<keyword evidence="3" id="KW-1185">Reference proteome</keyword>
<feature type="compositionally biased region" description="Basic and acidic residues" evidence="1">
    <location>
        <begin position="68"/>
        <end position="82"/>
    </location>
</feature>
<sequence length="129" mass="15620">MLNEKNDDVLRDLGEEVERVQEKYLRGVQGMDRETSGYLVREECKKNRLRVKAGNRAARAGRVQDTNRMPERKQKNTEKEREKYYQRNEYASEEVERLRAKGRWMNVELSERDKDTDKQERREKIKEIQ</sequence>
<dbReference type="EMBL" id="JABDTM020002050">
    <property type="protein sequence ID" value="KAH0822470.1"/>
    <property type="molecule type" value="Genomic_DNA"/>
</dbReference>
<organism evidence="2 3">
    <name type="scientific">Tenebrio molitor</name>
    <name type="common">Yellow mealworm beetle</name>
    <dbReference type="NCBI Taxonomy" id="7067"/>
    <lineage>
        <taxon>Eukaryota</taxon>
        <taxon>Metazoa</taxon>
        <taxon>Ecdysozoa</taxon>
        <taxon>Arthropoda</taxon>
        <taxon>Hexapoda</taxon>
        <taxon>Insecta</taxon>
        <taxon>Pterygota</taxon>
        <taxon>Neoptera</taxon>
        <taxon>Endopterygota</taxon>
        <taxon>Coleoptera</taxon>
        <taxon>Polyphaga</taxon>
        <taxon>Cucujiformia</taxon>
        <taxon>Tenebrionidae</taxon>
        <taxon>Tenebrio</taxon>
    </lineage>
</organism>
<reference evidence="2" key="1">
    <citation type="journal article" date="2020" name="J Insects Food Feed">
        <title>The yellow mealworm (Tenebrio molitor) genome: a resource for the emerging insects as food and feed industry.</title>
        <authorList>
            <person name="Eriksson T."/>
            <person name="Andere A."/>
            <person name="Kelstrup H."/>
            <person name="Emery V."/>
            <person name="Picard C."/>
        </authorList>
    </citation>
    <scope>NUCLEOTIDE SEQUENCE</scope>
    <source>
        <strain evidence="2">Stoneville</strain>
        <tissue evidence="2">Whole head</tissue>
    </source>
</reference>
<gene>
    <name evidence="2" type="ORF">GEV33_000321</name>
</gene>
<accession>A0A8J6LHK7</accession>
<evidence type="ECO:0000256" key="1">
    <source>
        <dbReference type="SAM" id="MobiDB-lite"/>
    </source>
</evidence>
<dbReference type="Proteomes" id="UP000719412">
    <property type="component" value="Unassembled WGS sequence"/>
</dbReference>
<comment type="caution">
    <text evidence="2">The sequence shown here is derived from an EMBL/GenBank/DDBJ whole genome shotgun (WGS) entry which is preliminary data.</text>
</comment>
<name>A0A8J6LHK7_TENMO</name>
<evidence type="ECO:0000313" key="2">
    <source>
        <dbReference type="EMBL" id="KAH0822470.1"/>
    </source>
</evidence>
<proteinExistence type="predicted"/>
<reference evidence="2" key="2">
    <citation type="submission" date="2021-08" db="EMBL/GenBank/DDBJ databases">
        <authorList>
            <person name="Eriksson T."/>
        </authorList>
    </citation>
    <scope>NUCLEOTIDE SEQUENCE</scope>
    <source>
        <strain evidence="2">Stoneville</strain>
        <tissue evidence="2">Whole head</tissue>
    </source>
</reference>